<dbReference type="AlphaFoldDB" id="A0A0M9VSI7"/>
<gene>
    <name evidence="2" type="ORF">ESCO_002793</name>
</gene>
<feature type="compositionally biased region" description="Basic and acidic residues" evidence="1">
    <location>
        <begin position="16"/>
        <end position="36"/>
    </location>
</feature>
<name>A0A0M9VSI7_ESCWE</name>
<feature type="region of interest" description="Disordered" evidence="1">
    <location>
        <begin position="1"/>
        <end position="76"/>
    </location>
</feature>
<proteinExistence type="predicted"/>
<protein>
    <submittedName>
        <fullName evidence="2">Uncharacterized protein</fullName>
    </submittedName>
</protein>
<dbReference type="EMBL" id="LGSR01000022">
    <property type="protein sequence ID" value="KOS17762.1"/>
    <property type="molecule type" value="Genomic_DNA"/>
</dbReference>
<comment type="caution">
    <text evidence="2">The sequence shown here is derived from an EMBL/GenBank/DDBJ whole genome shotgun (WGS) entry which is preliminary data.</text>
</comment>
<feature type="compositionally biased region" description="Acidic residues" evidence="1">
    <location>
        <begin position="45"/>
        <end position="60"/>
    </location>
</feature>
<feature type="compositionally biased region" description="Basic and acidic residues" evidence="1">
    <location>
        <begin position="61"/>
        <end position="76"/>
    </location>
</feature>
<dbReference type="Proteomes" id="UP000053831">
    <property type="component" value="Unassembled WGS sequence"/>
</dbReference>
<sequence>MSIPATPVRTRTPRGHGGERQKRDLGAAKSKEEHGSPAHVPNPGDGDEEDDKDEDEDEEKEEAKEAGSGVRKGETA</sequence>
<accession>A0A0M9VSI7</accession>
<organism evidence="2 3">
    <name type="scientific">Escovopsis weberi</name>
    <dbReference type="NCBI Taxonomy" id="150374"/>
    <lineage>
        <taxon>Eukaryota</taxon>
        <taxon>Fungi</taxon>
        <taxon>Dikarya</taxon>
        <taxon>Ascomycota</taxon>
        <taxon>Pezizomycotina</taxon>
        <taxon>Sordariomycetes</taxon>
        <taxon>Hypocreomycetidae</taxon>
        <taxon>Hypocreales</taxon>
        <taxon>Hypocreaceae</taxon>
        <taxon>Escovopsis</taxon>
    </lineage>
</organism>
<evidence type="ECO:0000313" key="2">
    <source>
        <dbReference type="EMBL" id="KOS17762.1"/>
    </source>
</evidence>
<evidence type="ECO:0000313" key="3">
    <source>
        <dbReference type="Proteomes" id="UP000053831"/>
    </source>
</evidence>
<keyword evidence="3" id="KW-1185">Reference proteome</keyword>
<reference evidence="2 3" key="1">
    <citation type="submission" date="2015-07" db="EMBL/GenBank/DDBJ databases">
        <title>The genome of the fungus Escovopsis weberi, a specialized disease agent of ant agriculture.</title>
        <authorList>
            <person name="de Man T.J."/>
            <person name="Stajich J.E."/>
            <person name="Kubicek C.P."/>
            <person name="Chenthamara K."/>
            <person name="Atanasova L."/>
            <person name="Druzhinina I.S."/>
            <person name="Birnbaum S."/>
            <person name="Barribeau S.M."/>
            <person name="Teiling C."/>
            <person name="Suen G."/>
            <person name="Currie C."/>
            <person name="Gerardo N.M."/>
        </authorList>
    </citation>
    <scope>NUCLEOTIDE SEQUENCE [LARGE SCALE GENOMIC DNA]</scope>
</reference>
<evidence type="ECO:0000256" key="1">
    <source>
        <dbReference type="SAM" id="MobiDB-lite"/>
    </source>
</evidence>